<dbReference type="EMBL" id="ML995514">
    <property type="protein sequence ID" value="KAF2136693.1"/>
    <property type="molecule type" value="Genomic_DNA"/>
</dbReference>
<keyword evidence="3" id="KW-1185">Reference proteome</keyword>
<dbReference type="PANTHER" id="PTHR24148:SF64">
    <property type="entry name" value="HETEROKARYON INCOMPATIBILITY DOMAIN-CONTAINING PROTEIN"/>
    <property type="match status" value="1"/>
</dbReference>
<dbReference type="Proteomes" id="UP000799438">
    <property type="component" value="Unassembled WGS sequence"/>
</dbReference>
<gene>
    <name evidence="2" type="ORF">K452DRAFT_292205</name>
</gene>
<sequence length="182" mass="21182">MNYPLECRLRTYAIDRAPPYEAISYVWRVFDDNRDISYIFCNGRLLKITWNLDEALFHSTGRKSTKYLWADAICINQRDKNERARQVRSMGAIFAQASRVLAWLGGKAGEAFEVVRLLRKAVHLSGQTDRPVLIKMVKEVPEPSWIDFHEVVYKEWFSRIWILQEIGLASDALLLCEDDAIQ</sequence>
<evidence type="ECO:0000313" key="2">
    <source>
        <dbReference type="EMBL" id="KAF2136693.1"/>
    </source>
</evidence>
<dbReference type="Pfam" id="PF06985">
    <property type="entry name" value="HET"/>
    <property type="match status" value="1"/>
</dbReference>
<dbReference type="InterPro" id="IPR052895">
    <property type="entry name" value="HetReg/Transcr_Mod"/>
</dbReference>
<feature type="domain" description="Heterokaryon incompatibility" evidence="1">
    <location>
        <begin position="20"/>
        <end position="165"/>
    </location>
</feature>
<reference evidence="2" key="1">
    <citation type="journal article" date="2020" name="Stud. Mycol.">
        <title>101 Dothideomycetes genomes: a test case for predicting lifestyles and emergence of pathogens.</title>
        <authorList>
            <person name="Haridas S."/>
            <person name="Albert R."/>
            <person name="Binder M."/>
            <person name="Bloem J."/>
            <person name="Labutti K."/>
            <person name="Salamov A."/>
            <person name="Andreopoulos B."/>
            <person name="Baker S."/>
            <person name="Barry K."/>
            <person name="Bills G."/>
            <person name="Bluhm B."/>
            <person name="Cannon C."/>
            <person name="Castanera R."/>
            <person name="Culley D."/>
            <person name="Daum C."/>
            <person name="Ezra D."/>
            <person name="Gonzalez J."/>
            <person name="Henrissat B."/>
            <person name="Kuo A."/>
            <person name="Liang C."/>
            <person name="Lipzen A."/>
            <person name="Lutzoni F."/>
            <person name="Magnuson J."/>
            <person name="Mondo S."/>
            <person name="Nolan M."/>
            <person name="Ohm R."/>
            <person name="Pangilinan J."/>
            <person name="Park H.-J."/>
            <person name="Ramirez L."/>
            <person name="Alfaro M."/>
            <person name="Sun H."/>
            <person name="Tritt A."/>
            <person name="Yoshinaga Y."/>
            <person name="Zwiers L.-H."/>
            <person name="Turgeon B."/>
            <person name="Goodwin S."/>
            <person name="Spatafora J."/>
            <person name="Crous P."/>
            <person name="Grigoriev I."/>
        </authorList>
    </citation>
    <scope>NUCLEOTIDE SEQUENCE</scope>
    <source>
        <strain evidence="2">CBS 121167</strain>
    </source>
</reference>
<dbReference type="GeneID" id="54298822"/>
<dbReference type="InterPro" id="IPR010730">
    <property type="entry name" value="HET"/>
</dbReference>
<dbReference type="OrthoDB" id="2157530at2759"/>
<protein>
    <recommendedName>
        <fullName evidence="1">Heterokaryon incompatibility domain-containing protein</fullName>
    </recommendedName>
</protein>
<evidence type="ECO:0000313" key="3">
    <source>
        <dbReference type="Proteomes" id="UP000799438"/>
    </source>
</evidence>
<accession>A0A6A6AZT7</accession>
<dbReference type="PANTHER" id="PTHR24148">
    <property type="entry name" value="ANKYRIN REPEAT DOMAIN-CONTAINING PROTEIN 39 HOMOLOG-RELATED"/>
    <property type="match status" value="1"/>
</dbReference>
<evidence type="ECO:0000259" key="1">
    <source>
        <dbReference type="Pfam" id="PF06985"/>
    </source>
</evidence>
<dbReference type="RefSeq" id="XP_033392411.1">
    <property type="nucleotide sequence ID" value="XM_033541326.1"/>
</dbReference>
<name>A0A6A6AZT7_9PEZI</name>
<organism evidence="2 3">
    <name type="scientific">Aplosporella prunicola CBS 121167</name>
    <dbReference type="NCBI Taxonomy" id="1176127"/>
    <lineage>
        <taxon>Eukaryota</taxon>
        <taxon>Fungi</taxon>
        <taxon>Dikarya</taxon>
        <taxon>Ascomycota</taxon>
        <taxon>Pezizomycotina</taxon>
        <taxon>Dothideomycetes</taxon>
        <taxon>Dothideomycetes incertae sedis</taxon>
        <taxon>Botryosphaeriales</taxon>
        <taxon>Aplosporellaceae</taxon>
        <taxon>Aplosporella</taxon>
    </lineage>
</organism>
<proteinExistence type="predicted"/>
<dbReference type="AlphaFoldDB" id="A0A6A6AZT7"/>